<dbReference type="PANTHER" id="PTHR44111">
    <property type="entry name" value="ELONGATOR COMPLEX PROTEIN 2"/>
    <property type="match status" value="1"/>
</dbReference>
<dbReference type="Gene3D" id="2.130.10.10">
    <property type="entry name" value="YVTN repeat-like/Quinoprotein amine dehydrogenase"/>
    <property type="match status" value="4"/>
</dbReference>
<evidence type="ECO:0000256" key="5">
    <source>
        <dbReference type="ARBA" id="ARBA00020267"/>
    </source>
</evidence>
<dbReference type="PROSITE" id="PS50294">
    <property type="entry name" value="WD_REPEATS_REGION"/>
    <property type="match status" value="4"/>
</dbReference>
<evidence type="ECO:0000313" key="12">
    <source>
        <dbReference type="EMBL" id="KYK58732.1"/>
    </source>
</evidence>
<evidence type="ECO:0000256" key="10">
    <source>
        <dbReference type="ARBA" id="ARBA00023242"/>
    </source>
</evidence>
<dbReference type="FunFam" id="2.130.10.10:FF:000400">
    <property type="entry name" value="Elongator acetyltransferase complex subunit 2"/>
    <property type="match status" value="1"/>
</dbReference>
<keyword evidence="7 11" id="KW-0853">WD repeat</keyword>
<dbReference type="InterPro" id="IPR036322">
    <property type="entry name" value="WD40_repeat_dom_sf"/>
</dbReference>
<comment type="caution">
    <text evidence="12">The sequence shown here is derived from an EMBL/GenBank/DDBJ whole genome shotgun (WGS) entry which is preliminary data.</text>
</comment>
<dbReference type="STRING" id="98403.A0A151GP10"/>
<evidence type="ECO:0000313" key="13">
    <source>
        <dbReference type="Proteomes" id="UP000076580"/>
    </source>
</evidence>
<dbReference type="GO" id="GO:0005737">
    <property type="term" value="C:cytoplasm"/>
    <property type="evidence" value="ECO:0007669"/>
    <property type="project" value="UniProtKB-SubCell"/>
</dbReference>
<evidence type="ECO:0000256" key="4">
    <source>
        <dbReference type="ARBA" id="ARBA00005881"/>
    </source>
</evidence>
<dbReference type="PANTHER" id="PTHR44111:SF1">
    <property type="entry name" value="ELONGATOR COMPLEX PROTEIN 2"/>
    <property type="match status" value="1"/>
</dbReference>
<feature type="repeat" description="WD" evidence="11">
    <location>
        <begin position="407"/>
        <end position="437"/>
    </location>
</feature>
<name>A0A151GP10_DRECN</name>
<dbReference type="AlphaFoldDB" id="A0A151GP10"/>
<dbReference type="InterPro" id="IPR015943">
    <property type="entry name" value="WD40/YVTN_repeat-like_dom_sf"/>
</dbReference>
<dbReference type="InParanoid" id="A0A151GP10"/>
<dbReference type="GO" id="GO:0008017">
    <property type="term" value="F:microtubule binding"/>
    <property type="evidence" value="ECO:0007669"/>
    <property type="project" value="EnsemblFungi"/>
</dbReference>
<gene>
    <name evidence="12" type="ORF">DCS_05749</name>
</gene>
<dbReference type="GO" id="GO:0005634">
    <property type="term" value="C:nucleus"/>
    <property type="evidence" value="ECO:0007669"/>
    <property type="project" value="UniProtKB-SubCell"/>
</dbReference>
<dbReference type="EMBL" id="LAYC01000002">
    <property type="protein sequence ID" value="KYK58732.1"/>
    <property type="molecule type" value="Genomic_DNA"/>
</dbReference>
<evidence type="ECO:0000256" key="2">
    <source>
        <dbReference type="ARBA" id="ARBA00004496"/>
    </source>
</evidence>
<evidence type="ECO:0000256" key="8">
    <source>
        <dbReference type="ARBA" id="ARBA00022694"/>
    </source>
</evidence>
<proteinExistence type="inferred from homology"/>
<keyword evidence="6" id="KW-0963">Cytoplasm</keyword>
<keyword evidence="10" id="KW-0539">Nucleus</keyword>
<evidence type="ECO:0000256" key="1">
    <source>
        <dbReference type="ARBA" id="ARBA00004123"/>
    </source>
</evidence>
<evidence type="ECO:0000256" key="7">
    <source>
        <dbReference type="ARBA" id="ARBA00022574"/>
    </source>
</evidence>
<dbReference type="UniPathway" id="UPA00988"/>
<evidence type="ECO:0000256" key="9">
    <source>
        <dbReference type="ARBA" id="ARBA00022737"/>
    </source>
</evidence>
<comment type="pathway">
    <text evidence="3">tRNA modification; 5-methoxycarbonylmethyl-2-thiouridine-tRNA biosynthesis.</text>
</comment>
<sequence>MSAKGVSVEYLTTGANRQTAATDWSRSGLLAFGADVNIALWRPHLDPPRGVGRLLRGHAELVKAVAFLPSAVGDESTYLISGADDKTLMLWKSSASHDHDLDFGLLQTSLEHTGAINCITSARVAASHPKWIVATGAADATIRTWSLEHDQLHLLQTIHTAPKFFPLTLSLSSLGADENALVLAAAGTRDTIQILTADAVAEGVVQFNVQANLSGHEGWIRSLSFARETSNADGDLLLASASQDKYVRIWRIHQGAALPSLAVSKDLSDGKFLPGKSPSNKSHRLRTAAKDFSLSFEALLLGHEDWIYAARWHMHDDGKLQLLTTSADNSLAIWEADASSGIWVSMVRLGEISREKGATTATGSAGGFWTGLWSPDGRSVACLGRTGSWRRWQYEPANDSWRPCVAVTGHTKAVTGVSWSKNGDYLLSTGSDQTTRLHARWTASGANTWHEMSRPQIHGYDLNCIDALGESQFVSGADEKLMRVFGEPKAVASMLGRLGGMSKKGIEKMPDAANMPVLGLSNKAIDMVDDDHEIQPVDDRDRDAMDPATMVKKSHLEIDHPPLEDTLSRHTLWPETEKLYGHGYEISCLAASHDGKLIASACKATSTNHAVIRLFETERWTEIRPPLTAHSLTVTRLRFSADDRHLLSVGRDRQWAVFERDPDADALYTLLQSNPKGHSRMILDAAWSPCETPLFATAGRDKQVRIWKSSKREDGSAQFEQMAALPCTAPVTSVDFLPRSLCGRLVLAVGTEAGQVSVCLVDEQDGTVVSLPPTDDLSFPKAVLQLAWRPSPDSEAGATASPTLAAAGEDTTLRLFSFDEAYLQSTAEL</sequence>
<evidence type="ECO:0000256" key="6">
    <source>
        <dbReference type="ARBA" id="ARBA00022490"/>
    </source>
</evidence>
<dbReference type="SMART" id="SM00320">
    <property type="entry name" value="WD40"/>
    <property type="match status" value="11"/>
</dbReference>
<dbReference type="Pfam" id="PF00400">
    <property type="entry name" value="WD40"/>
    <property type="match status" value="8"/>
</dbReference>
<reference evidence="12 13" key="1">
    <citation type="journal article" date="2016" name="Sci. Rep.">
        <title>Insights into Adaptations to a Near-Obligate Nematode Endoparasitic Lifestyle from the Finished Genome of Drechmeria coniospora.</title>
        <authorList>
            <person name="Zhang L."/>
            <person name="Zhou Z."/>
            <person name="Guo Q."/>
            <person name="Fokkens L."/>
            <person name="Miskei M."/>
            <person name="Pocsi I."/>
            <person name="Zhang W."/>
            <person name="Chen M."/>
            <person name="Wang L."/>
            <person name="Sun Y."/>
            <person name="Donzelli B.G."/>
            <person name="Gibson D.M."/>
            <person name="Nelson D.R."/>
            <person name="Luo J.G."/>
            <person name="Rep M."/>
            <person name="Liu H."/>
            <person name="Yang S."/>
            <person name="Wang J."/>
            <person name="Krasnoff S.B."/>
            <person name="Xu Y."/>
            <person name="Molnar I."/>
            <person name="Lin M."/>
        </authorList>
    </citation>
    <scope>NUCLEOTIDE SEQUENCE [LARGE SCALE GENOMIC DNA]</scope>
    <source>
        <strain evidence="12 13">ARSEF 6962</strain>
    </source>
</reference>
<dbReference type="PRINTS" id="PR00320">
    <property type="entry name" value="GPROTEINBRPT"/>
</dbReference>
<dbReference type="PROSITE" id="PS50082">
    <property type="entry name" value="WD_REPEATS_2"/>
    <property type="match status" value="4"/>
</dbReference>
<dbReference type="InterPro" id="IPR037289">
    <property type="entry name" value="Elp2"/>
</dbReference>
<dbReference type="Proteomes" id="UP000076580">
    <property type="component" value="Chromosome 02"/>
</dbReference>
<evidence type="ECO:0000256" key="11">
    <source>
        <dbReference type="PROSITE-ProRule" id="PRU00221"/>
    </source>
</evidence>
<dbReference type="InterPro" id="IPR001680">
    <property type="entry name" value="WD40_rpt"/>
</dbReference>
<dbReference type="InterPro" id="IPR020472">
    <property type="entry name" value="WD40_PAC1"/>
</dbReference>
<feature type="repeat" description="WD" evidence="11">
    <location>
        <begin position="675"/>
        <end position="708"/>
    </location>
</feature>
<dbReference type="FunCoup" id="A0A151GP10">
    <property type="interactions" value="1034"/>
</dbReference>
<dbReference type="GeneID" id="63718392"/>
<keyword evidence="8" id="KW-0819">tRNA processing</keyword>
<dbReference type="GO" id="GO:0033588">
    <property type="term" value="C:elongator holoenzyme complex"/>
    <property type="evidence" value="ECO:0007669"/>
    <property type="project" value="EnsemblFungi"/>
</dbReference>
<protein>
    <recommendedName>
        <fullName evidence="5">Elongator complex protein 2</fullName>
    </recommendedName>
</protein>
<keyword evidence="9" id="KW-0677">Repeat</keyword>
<feature type="repeat" description="WD" evidence="11">
    <location>
        <begin position="55"/>
        <end position="92"/>
    </location>
</feature>
<dbReference type="SUPFAM" id="SSF50978">
    <property type="entry name" value="WD40 repeat-like"/>
    <property type="match status" value="3"/>
</dbReference>
<dbReference type="GO" id="GO:0002098">
    <property type="term" value="P:tRNA wobble uridine modification"/>
    <property type="evidence" value="ECO:0007669"/>
    <property type="project" value="EnsemblFungi"/>
</dbReference>
<comment type="subcellular location">
    <subcellularLocation>
        <location evidence="2">Cytoplasm</location>
    </subcellularLocation>
    <subcellularLocation>
        <location evidence="1">Nucleus</location>
    </subcellularLocation>
</comment>
<evidence type="ECO:0000256" key="3">
    <source>
        <dbReference type="ARBA" id="ARBA00005043"/>
    </source>
</evidence>
<accession>A0A151GP10</accession>
<dbReference type="GO" id="GO:0032447">
    <property type="term" value="P:protein urmylation"/>
    <property type="evidence" value="ECO:0007669"/>
    <property type="project" value="EnsemblFungi"/>
</dbReference>
<dbReference type="RefSeq" id="XP_040658084.1">
    <property type="nucleotide sequence ID" value="XM_040803051.1"/>
</dbReference>
<feature type="repeat" description="WD" evidence="11">
    <location>
        <begin position="213"/>
        <end position="260"/>
    </location>
</feature>
<keyword evidence="13" id="KW-1185">Reference proteome</keyword>
<comment type="similarity">
    <text evidence="4">Belongs to the WD repeat ELP2 family.</text>
</comment>
<organism evidence="12 13">
    <name type="scientific">Drechmeria coniospora</name>
    <name type="common">Nematophagous fungus</name>
    <name type="synonym">Meria coniospora</name>
    <dbReference type="NCBI Taxonomy" id="98403"/>
    <lineage>
        <taxon>Eukaryota</taxon>
        <taxon>Fungi</taxon>
        <taxon>Dikarya</taxon>
        <taxon>Ascomycota</taxon>
        <taxon>Pezizomycotina</taxon>
        <taxon>Sordariomycetes</taxon>
        <taxon>Hypocreomycetidae</taxon>
        <taxon>Hypocreales</taxon>
        <taxon>Ophiocordycipitaceae</taxon>
        <taxon>Drechmeria</taxon>
    </lineage>
</organism>
<dbReference type="GO" id="GO:0006357">
    <property type="term" value="P:regulation of transcription by RNA polymerase II"/>
    <property type="evidence" value="ECO:0007669"/>
    <property type="project" value="EnsemblFungi"/>
</dbReference>